<gene>
    <name evidence="1" type="ORF">ERS852407_05308</name>
</gene>
<dbReference type="SFLD" id="SFLDG01129">
    <property type="entry name" value="C1.5:_HAD__Beta-PGM__Phosphata"/>
    <property type="match status" value="1"/>
</dbReference>
<protein>
    <submittedName>
        <fullName evidence="1">Haloacid dehalogenase superfamily protein</fullName>
        <ecNumber evidence="1">3.1.3.-</ecNumber>
    </submittedName>
</protein>
<dbReference type="InterPro" id="IPR041492">
    <property type="entry name" value="HAD_2"/>
</dbReference>
<reference evidence="1 2" key="1">
    <citation type="submission" date="2015-09" db="EMBL/GenBank/DDBJ databases">
        <authorList>
            <consortium name="Pathogen Informatics"/>
        </authorList>
    </citation>
    <scope>NUCLEOTIDE SEQUENCE [LARGE SCALE GENOMIC DNA]</scope>
    <source>
        <strain evidence="1 2">2789STDY5608850</strain>
    </source>
</reference>
<sequence length="221" mass="24588">MKGAIFDIDGTLLDSMSMWDHAGEWYLARLGIKAEPGLGRRLLPMSMEQAARYMREQYCLAQTEAEIVSGVEETVSRYYRDEVLPKAGVAEFLNQLEKHGFVMAAATSSSRKEVEAALSRCGLKAFFRHIFTCTEVGAGKDRPDIYYEALSCLGTEKTRTWVFEDALHAAVTAKHAGFAVAGVYDEASGMDQEALKKISDYYLKDFKDFPAFYRIASGAGE</sequence>
<name>A0A174LIK3_9FIRM</name>
<evidence type="ECO:0000313" key="1">
    <source>
        <dbReference type="EMBL" id="CUP21289.1"/>
    </source>
</evidence>
<dbReference type="GO" id="GO:0016791">
    <property type="term" value="F:phosphatase activity"/>
    <property type="evidence" value="ECO:0007669"/>
    <property type="project" value="TreeGrafter"/>
</dbReference>
<dbReference type="Proteomes" id="UP000095651">
    <property type="component" value="Unassembled WGS sequence"/>
</dbReference>
<dbReference type="AlphaFoldDB" id="A0A174LIK3"/>
<dbReference type="Gene3D" id="3.40.50.1000">
    <property type="entry name" value="HAD superfamily/HAD-like"/>
    <property type="match status" value="1"/>
</dbReference>
<dbReference type="EC" id="3.1.3.-" evidence="1"/>
<dbReference type="EMBL" id="CYZE01000021">
    <property type="protein sequence ID" value="CUP21289.1"/>
    <property type="molecule type" value="Genomic_DNA"/>
</dbReference>
<dbReference type="PRINTS" id="PR00413">
    <property type="entry name" value="HADHALOGNASE"/>
</dbReference>
<dbReference type="PANTHER" id="PTHR18901">
    <property type="entry name" value="2-DEOXYGLUCOSE-6-PHOSPHATE PHOSPHATASE 2"/>
    <property type="match status" value="1"/>
</dbReference>
<dbReference type="InterPro" id="IPR036412">
    <property type="entry name" value="HAD-like_sf"/>
</dbReference>
<dbReference type="InterPro" id="IPR023198">
    <property type="entry name" value="PGP-like_dom2"/>
</dbReference>
<dbReference type="CDD" id="cd07505">
    <property type="entry name" value="HAD_BPGM-like"/>
    <property type="match status" value="1"/>
</dbReference>
<dbReference type="InterPro" id="IPR006439">
    <property type="entry name" value="HAD-SF_hydro_IA"/>
</dbReference>
<accession>A0A174LIK3</accession>
<dbReference type="NCBIfam" id="TIGR01509">
    <property type="entry name" value="HAD-SF-IA-v3"/>
    <property type="match status" value="1"/>
</dbReference>
<dbReference type="SFLD" id="SFLDS00003">
    <property type="entry name" value="Haloacid_Dehalogenase"/>
    <property type="match status" value="1"/>
</dbReference>
<keyword evidence="1" id="KW-0378">Hydrolase</keyword>
<dbReference type="Pfam" id="PF13419">
    <property type="entry name" value="HAD_2"/>
    <property type="match status" value="1"/>
</dbReference>
<proteinExistence type="predicted"/>
<dbReference type="SUPFAM" id="SSF56784">
    <property type="entry name" value="HAD-like"/>
    <property type="match status" value="1"/>
</dbReference>
<dbReference type="Gene3D" id="1.10.150.240">
    <property type="entry name" value="Putative phosphatase, domain 2"/>
    <property type="match status" value="1"/>
</dbReference>
<dbReference type="InterPro" id="IPR023214">
    <property type="entry name" value="HAD_sf"/>
</dbReference>
<organism evidence="1 2">
    <name type="scientific">Hungatella hathewayi</name>
    <dbReference type="NCBI Taxonomy" id="154046"/>
    <lineage>
        <taxon>Bacteria</taxon>
        <taxon>Bacillati</taxon>
        <taxon>Bacillota</taxon>
        <taxon>Clostridia</taxon>
        <taxon>Lachnospirales</taxon>
        <taxon>Lachnospiraceae</taxon>
        <taxon>Hungatella</taxon>
    </lineage>
</organism>
<evidence type="ECO:0000313" key="2">
    <source>
        <dbReference type="Proteomes" id="UP000095651"/>
    </source>
</evidence>
<dbReference type="PANTHER" id="PTHR18901:SF38">
    <property type="entry name" value="PSEUDOURIDINE-5'-PHOSPHATASE"/>
    <property type="match status" value="1"/>
</dbReference>
<dbReference type="RefSeq" id="WP_055659754.1">
    <property type="nucleotide sequence ID" value="NZ_CABIXC010000021.1"/>
</dbReference>